<sequence>MSQEITKEFLLYQWRSTLCYYQSLREKLDLLEFDREKAIAFLRFLILRV</sequence>
<accession>U7QL42</accession>
<organism evidence="1 2">
    <name type="scientific">Lyngbya aestuarii BL J</name>
    <dbReference type="NCBI Taxonomy" id="1348334"/>
    <lineage>
        <taxon>Bacteria</taxon>
        <taxon>Bacillati</taxon>
        <taxon>Cyanobacteriota</taxon>
        <taxon>Cyanophyceae</taxon>
        <taxon>Oscillatoriophycideae</taxon>
        <taxon>Oscillatoriales</taxon>
        <taxon>Microcoleaceae</taxon>
        <taxon>Lyngbya</taxon>
    </lineage>
</organism>
<dbReference type="EMBL" id="AUZM01000025">
    <property type="protein sequence ID" value="ERT07136.1"/>
    <property type="molecule type" value="Genomic_DNA"/>
</dbReference>
<proteinExistence type="predicted"/>
<reference evidence="1 2" key="1">
    <citation type="journal article" date="2013" name="Front. Microbiol.">
        <title>Comparative genomic analyses of the cyanobacterium, Lyngbya aestuarii BL J, a powerful hydrogen producer.</title>
        <authorList>
            <person name="Kothari A."/>
            <person name="Vaughn M."/>
            <person name="Garcia-Pichel F."/>
        </authorList>
    </citation>
    <scope>NUCLEOTIDE SEQUENCE [LARGE SCALE GENOMIC DNA]</scope>
    <source>
        <strain evidence="1 2">BL J</strain>
    </source>
</reference>
<keyword evidence="2" id="KW-1185">Reference proteome</keyword>
<dbReference type="Proteomes" id="UP000017127">
    <property type="component" value="Unassembled WGS sequence"/>
</dbReference>
<protein>
    <submittedName>
        <fullName evidence="1">Uncharacterized protein</fullName>
    </submittedName>
</protein>
<evidence type="ECO:0000313" key="1">
    <source>
        <dbReference type="EMBL" id="ERT07136.1"/>
    </source>
</evidence>
<name>U7QL42_9CYAN</name>
<gene>
    <name evidence="1" type="ORF">M595_2914</name>
</gene>
<evidence type="ECO:0000313" key="2">
    <source>
        <dbReference type="Proteomes" id="UP000017127"/>
    </source>
</evidence>
<dbReference type="AlphaFoldDB" id="U7QL42"/>
<comment type="caution">
    <text evidence="1">The sequence shown here is derived from an EMBL/GenBank/DDBJ whole genome shotgun (WGS) entry which is preliminary data.</text>
</comment>